<dbReference type="InParanoid" id="A0A1Z5JDB6"/>
<feature type="transmembrane region" description="Helical" evidence="1">
    <location>
        <begin position="185"/>
        <end position="212"/>
    </location>
</feature>
<dbReference type="OrthoDB" id="40982at2759"/>
<name>A0A1Z5JDB6_FISSO</name>
<keyword evidence="1" id="KW-1133">Transmembrane helix</keyword>
<accession>A0A1Z5JDB6</accession>
<gene>
    <name evidence="2" type="ORF">FisN_8Lh088</name>
</gene>
<keyword evidence="1" id="KW-0812">Transmembrane</keyword>
<keyword evidence="1" id="KW-0472">Membrane</keyword>
<dbReference type="Proteomes" id="UP000198406">
    <property type="component" value="Unassembled WGS sequence"/>
</dbReference>
<dbReference type="AlphaFoldDB" id="A0A1Z5JDB6"/>
<evidence type="ECO:0000313" key="3">
    <source>
        <dbReference type="Proteomes" id="UP000198406"/>
    </source>
</evidence>
<feature type="transmembrane region" description="Helical" evidence="1">
    <location>
        <begin position="153"/>
        <end position="173"/>
    </location>
</feature>
<evidence type="ECO:0000256" key="1">
    <source>
        <dbReference type="SAM" id="Phobius"/>
    </source>
</evidence>
<proteinExistence type="predicted"/>
<evidence type="ECO:0000313" key="2">
    <source>
        <dbReference type="EMBL" id="GAX11994.1"/>
    </source>
</evidence>
<reference evidence="2 3" key="1">
    <citation type="journal article" date="2015" name="Plant Cell">
        <title>Oil accumulation by the oleaginous diatom Fistulifera solaris as revealed by the genome and transcriptome.</title>
        <authorList>
            <person name="Tanaka T."/>
            <person name="Maeda Y."/>
            <person name="Veluchamy A."/>
            <person name="Tanaka M."/>
            <person name="Abida H."/>
            <person name="Marechal E."/>
            <person name="Bowler C."/>
            <person name="Muto M."/>
            <person name="Sunaga Y."/>
            <person name="Tanaka M."/>
            <person name="Yoshino T."/>
            <person name="Taniguchi T."/>
            <person name="Fukuda Y."/>
            <person name="Nemoto M."/>
            <person name="Matsumoto M."/>
            <person name="Wong P.S."/>
            <person name="Aburatani S."/>
            <person name="Fujibuchi W."/>
        </authorList>
    </citation>
    <scope>NUCLEOTIDE SEQUENCE [LARGE SCALE GENOMIC DNA]</scope>
    <source>
        <strain evidence="2 3">JPCC DA0580</strain>
    </source>
</reference>
<protein>
    <submittedName>
        <fullName evidence="2">Uncharacterized protein</fullName>
    </submittedName>
</protein>
<dbReference type="EMBL" id="BDSP01000048">
    <property type="protein sequence ID" value="GAX11994.1"/>
    <property type="molecule type" value="Genomic_DNA"/>
</dbReference>
<feature type="transmembrane region" description="Helical" evidence="1">
    <location>
        <begin position="232"/>
        <end position="259"/>
    </location>
</feature>
<comment type="caution">
    <text evidence="2">The sequence shown here is derived from an EMBL/GenBank/DDBJ whole genome shotgun (WGS) entry which is preliminary data.</text>
</comment>
<organism evidence="2 3">
    <name type="scientific">Fistulifera solaris</name>
    <name type="common">Oleaginous diatom</name>
    <dbReference type="NCBI Taxonomy" id="1519565"/>
    <lineage>
        <taxon>Eukaryota</taxon>
        <taxon>Sar</taxon>
        <taxon>Stramenopiles</taxon>
        <taxon>Ochrophyta</taxon>
        <taxon>Bacillariophyta</taxon>
        <taxon>Bacillariophyceae</taxon>
        <taxon>Bacillariophycidae</taxon>
        <taxon>Naviculales</taxon>
        <taxon>Naviculaceae</taxon>
        <taxon>Fistulifera</taxon>
    </lineage>
</organism>
<feature type="transmembrane region" description="Helical" evidence="1">
    <location>
        <begin position="14"/>
        <end position="35"/>
    </location>
</feature>
<sequence length="294" mass="34508">MSVASYALANPTKALYGALATWWFSGILAIIIPLVKWRQSREAYYNMFGRYIEYQNAQRQAERNQNQNNQMYNYNGYTMKNCSWWQWGCRRQQYKYHQQYYQYLQQNGDAQAQRRVYTPRWYNFLGGKMPEEDNRHREEMGFEENSGGGVKFVYAWSLIMFVALLLYASFVMYRQYQFRDKLTFSVGMVWVLLLTVFQYSVLMLVLVPQGVIETDDRDLENFAYGWYGQFPILLAYFQFAVALFSGISLLALSGILSYVQRVKSRSSSVTEVIQDVSKDDKMGKIAGDGYDRLA</sequence>
<keyword evidence="3" id="KW-1185">Reference proteome</keyword>